<dbReference type="InterPro" id="IPR036942">
    <property type="entry name" value="Beta-barrel_TonB_sf"/>
</dbReference>
<accession>A0A6C0TYT9</accession>
<evidence type="ECO:0000256" key="9">
    <source>
        <dbReference type="ARBA" id="ARBA00023136"/>
    </source>
</evidence>
<protein>
    <submittedName>
        <fullName evidence="14">TonB-dependent receptor</fullName>
    </submittedName>
</protein>
<evidence type="ECO:0000256" key="12">
    <source>
        <dbReference type="SAM" id="SignalP"/>
    </source>
</evidence>
<dbReference type="AlphaFoldDB" id="A0A6C0TYT9"/>
<keyword evidence="4" id="KW-0410">Iron transport</keyword>
<evidence type="ECO:0000256" key="5">
    <source>
        <dbReference type="ARBA" id="ARBA00022692"/>
    </source>
</evidence>
<evidence type="ECO:0000256" key="10">
    <source>
        <dbReference type="ARBA" id="ARBA00023237"/>
    </source>
</evidence>
<keyword evidence="8" id="KW-0798">TonB box</keyword>
<sequence>MKRHSRELKVTLLASGLASIVFMPAAAMGQAQLEEVIVTAQKREESLQDVPVTISAFSDNQLRDSGFDSIANLTQMSPSMQFGNFGPVAFVTMRGIGNENTTAGGDPGVAIHLDGVYLGRPVASLFSAFDTERVEILRGPQGTLYGRNATGGSINLITKKPVDELGGEVDLTYGGYDWLRVRGAINLPISDAASARIVAFSEDRDGYTENGVPGGSDANDAENWGVRTHLSFDIGETTSLLLSAAYVSSGGVGAKSELREPFPGSTTEQNIDGPPGFAFSPLGPFSGIPAYNNYIDPETGTPVVNNLEPYEVARDGDESQDSEFLLVLATFEHDFEKFTFKSITGYAETNYESLSDEDQSALPLLELVLIEDADQISQELQLLSHGEGHCSGF</sequence>
<comment type="similarity">
    <text evidence="11">Belongs to the TonB-dependent receptor family.</text>
</comment>
<keyword evidence="5 11" id="KW-0812">Transmembrane</keyword>
<evidence type="ECO:0000313" key="15">
    <source>
        <dbReference type="Proteomes" id="UP000477680"/>
    </source>
</evidence>
<evidence type="ECO:0000256" key="6">
    <source>
        <dbReference type="ARBA" id="ARBA00023004"/>
    </source>
</evidence>
<keyword evidence="6" id="KW-0408">Iron</keyword>
<keyword evidence="12" id="KW-0732">Signal</keyword>
<evidence type="ECO:0000259" key="13">
    <source>
        <dbReference type="Pfam" id="PF07715"/>
    </source>
</evidence>
<feature type="domain" description="TonB-dependent receptor plug" evidence="13">
    <location>
        <begin position="47"/>
        <end position="152"/>
    </location>
</feature>
<keyword evidence="15" id="KW-1185">Reference proteome</keyword>
<dbReference type="KEGG" id="kim:G3T16_05840"/>
<evidence type="ECO:0000256" key="3">
    <source>
        <dbReference type="ARBA" id="ARBA00022452"/>
    </source>
</evidence>
<evidence type="ECO:0000256" key="2">
    <source>
        <dbReference type="ARBA" id="ARBA00022448"/>
    </source>
</evidence>
<dbReference type="Gene3D" id="2.40.170.20">
    <property type="entry name" value="TonB-dependent receptor, beta-barrel domain"/>
    <property type="match status" value="1"/>
</dbReference>
<dbReference type="PANTHER" id="PTHR32552:SF81">
    <property type="entry name" value="TONB-DEPENDENT OUTER MEMBRANE RECEPTOR"/>
    <property type="match status" value="1"/>
</dbReference>
<dbReference type="PANTHER" id="PTHR32552">
    <property type="entry name" value="FERRICHROME IRON RECEPTOR-RELATED"/>
    <property type="match status" value="1"/>
</dbReference>
<evidence type="ECO:0000256" key="7">
    <source>
        <dbReference type="ARBA" id="ARBA00023065"/>
    </source>
</evidence>
<proteinExistence type="inferred from homology"/>
<keyword evidence="3 11" id="KW-1134">Transmembrane beta strand</keyword>
<evidence type="ECO:0000313" key="14">
    <source>
        <dbReference type="EMBL" id="QIB64992.1"/>
    </source>
</evidence>
<dbReference type="Proteomes" id="UP000477680">
    <property type="component" value="Chromosome"/>
</dbReference>
<dbReference type="RefSeq" id="WP_163494241.1">
    <property type="nucleotide sequence ID" value="NZ_CP048711.1"/>
</dbReference>
<evidence type="ECO:0000256" key="11">
    <source>
        <dbReference type="PROSITE-ProRule" id="PRU01360"/>
    </source>
</evidence>
<evidence type="ECO:0000256" key="4">
    <source>
        <dbReference type="ARBA" id="ARBA00022496"/>
    </source>
</evidence>
<comment type="subcellular location">
    <subcellularLocation>
        <location evidence="1 11">Cell outer membrane</location>
        <topology evidence="1 11">Multi-pass membrane protein</topology>
    </subcellularLocation>
</comment>
<keyword evidence="14" id="KW-0675">Receptor</keyword>
<name>A0A6C0TYT9_9GAMM</name>
<organism evidence="14 15">
    <name type="scientific">Kineobactrum salinum</name>
    <dbReference type="NCBI Taxonomy" id="2708301"/>
    <lineage>
        <taxon>Bacteria</taxon>
        <taxon>Pseudomonadati</taxon>
        <taxon>Pseudomonadota</taxon>
        <taxon>Gammaproteobacteria</taxon>
        <taxon>Cellvibrionales</taxon>
        <taxon>Halieaceae</taxon>
        <taxon>Kineobactrum</taxon>
    </lineage>
</organism>
<feature type="chain" id="PRO_5025571873" evidence="12">
    <location>
        <begin position="28"/>
        <end position="393"/>
    </location>
</feature>
<dbReference type="Pfam" id="PF07715">
    <property type="entry name" value="Plug"/>
    <property type="match status" value="1"/>
</dbReference>
<keyword evidence="9 11" id="KW-0472">Membrane</keyword>
<dbReference type="InterPro" id="IPR012910">
    <property type="entry name" value="Plug_dom"/>
</dbReference>
<reference evidence="14 15" key="1">
    <citation type="submission" date="2020-02" db="EMBL/GenBank/DDBJ databases">
        <title>Genome sequencing for Kineobactrum sp. M2.</title>
        <authorList>
            <person name="Park S.-J."/>
        </authorList>
    </citation>
    <scope>NUCLEOTIDE SEQUENCE [LARGE SCALE GENOMIC DNA]</scope>
    <source>
        <strain evidence="14 15">M2</strain>
    </source>
</reference>
<keyword evidence="7" id="KW-0406">Ion transport</keyword>
<feature type="signal peptide" evidence="12">
    <location>
        <begin position="1"/>
        <end position="27"/>
    </location>
</feature>
<dbReference type="GO" id="GO:0006826">
    <property type="term" value="P:iron ion transport"/>
    <property type="evidence" value="ECO:0007669"/>
    <property type="project" value="UniProtKB-KW"/>
</dbReference>
<dbReference type="InterPro" id="IPR039426">
    <property type="entry name" value="TonB-dep_rcpt-like"/>
</dbReference>
<keyword evidence="2 11" id="KW-0813">Transport</keyword>
<evidence type="ECO:0000256" key="1">
    <source>
        <dbReference type="ARBA" id="ARBA00004571"/>
    </source>
</evidence>
<keyword evidence="10 11" id="KW-0998">Cell outer membrane</keyword>
<dbReference type="GO" id="GO:0009279">
    <property type="term" value="C:cell outer membrane"/>
    <property type="evidence" value="ECO:0007669"/>
    <property type="project" value="UniProtKB-SubCell"/>
</dbReference>
<gene>
    <name evidence="14" type="ORF">G3T16_05840</name>
</gene>
<dbReference type="EMBL" id="CP048711">
    <property type="protein sequence ID" value="QIB64992.1"/>
    <property type="molecule type" value="Genomic_DNA"/>
</dbReference>
<evidence type="ECO:0000256" key="8">
    <source>
        <dbReference type="ARBA" id="ARBA00023077"/>
    </source>
</evidence>
<dbReference type="PROSITE" id="PS52016">
    <property type="entry name" value="TONB_DEPENDENT_REC_3"/>
    <property type="match status" value="1"/>
</dbReference>
<dbReference type="SUPFAM" id="SSF56935">
    <property type="entry name" value="Porins"/>
    <property type="match status" value="1"/>
</dbReference>